<evidence type="ECO:0000256" key="1">
    <source>
        <dbReference type="SAM" id="MobiDB-lite"/>
    </source>
</evidence>
<feature type="region of interest" description="Disordered" evidence="1">
    <location>
        <begin position="349"/>
        <end position="512"/>
    </location>
</feature>
<organism evidence="2 3">
    <name type="scientific">Sordaria macrospora</name>
    <dbReference type="NCBI Taxonomy" id="5147"/>
    <lineage>
        <taxon>Eukaryota</taxon>
        <taxon>Fungi</taxon>
        <taxon>Dikarya</taxon>
        <taxon>Ascomycota</taxon>
        <taxon>Pezizomycotina</taxon>
        <taxon>Sordariomycetes</taxon>
        <taxon>Sordariomycetidae</taxon>
        <taxon>Sordariales</taxon>
        <taxon>Sordariaceae</taxon>
        <taxon>Sordaria</taxon>
    </lineage>
</organism>
<feature type="compositionally biased region" description="Basic and acidic residues" evidence="1">
    <location>
        <begin position="404"/>
        <end position="414"/>
    </location>
</feature>
<sequence>MDETTTTPERPSGRADIPRPSSAEGANITPLSPTGFRFNPPKPKDVEVYEKKPLPPIPPIPPKRRPAASISSQKDLDSAKGVHPSPNTTGAGPPEKINNRQNSGDIDWEKEEAEINSIIAKQLTPSGGTPISTSASSPAPRTPKPLQIPPAGSERTPGSSSSQQIISSQPRSPVSNILQLDSFGPSPPLSPTRQSQNTKVRQRSGPGPFAEQKDRFTNSDNNATDKHPTGYISPVSSRSSYYSQYRDSTVSEAGSGNLAASSAPLRYDSPVSIEYSPKAKANPNIGKRLVAREAPSPIPRPLQPRKASDTIRGGGNGTARTMSPAPSANSDHSGISITDARELYHETTAQIARNTGGSWTYPNALSQPPHPHPGSSVGIPSPRSAGAPGHACFLSEDGTPRTTGDSKRGKRESQEPLLSPLRFVPVPQQPPPVRPPREDELPLSLPSWDSAADTLVPADPVQEDRSQPRSRPRSNSQSPRGSRHSRAASPSPTPSTTNSQNAALKTRPRNRAQTISVSTFGHHNELRRQWDSGSPQLEVGGTLPLGPEDNLAIITEFAKHGSHHTRNHSDGDYGDGETRTSLFRRSLVSKVFRHVSGSTPAGGASPVTSTPTSTPTSTSTPTTIERGSPTQYQTAAERYHDQSSKTTTAAIGATPLAHRPRTADSGGGGGGMGQPSSFSFSTGSSSTSSAIGFFPLPQTLKMSALAAKTNELLVGGRLVRRTKSVKKRENLKNSIRVLGDGGRVEAPVEFITGHELLSPPERPARSEEQGWL</sequence>
<accession>A0A8S9A064</accession>
<comment type="caution">
    <text evidence="2">The sequence shown here is derived from an EMBL/GenBank/DDBJ whole genome shotgun (WGS) entry which is preliminary data.</text>
</comment>
<feature type="compositionally biased region" description="Basic and acidic residues" evidence="1">
    <location>
        <begin position="42"/>
        <end position="53"/>
    </location>
</feature>
<feature type="compositionally biased region" description="Low complexity" evidence="1">
    <location>
        <begin position="674"/>
        <end position="684"/>
    </location>
</feature>
<gene>
    <name evidence="2" type="ORF">SMACR_02993</name>
</gene>
<evidence type="ECO:0000313" key="3">
    <source>
        <dbReference type="Proteomes" id="UP000433876"/>
    </source>
</evidence>
<feature type="region of interest" description="Disordered" evidence="1">
    <location>
        <begin position="594"/>
        <end position="684"/>
    </location>
</feature>
<evidence type="ECO:0000313" key="2">
    <source>
        <dbReference type="EMBL" id="KAA8634590.1"/>
    </source>
</evidence>
<feature type="compositionally biased region" description="Polar residues" evidence="1">
    <location>
        <begin position="250"/>
        <end position="260"/>
    </location>
</feature>
<feature type="compositionally biased region" description="Low complexity" evidence="1">
    <location>
        <begin position="487"/>
        <end position="499"/>
    </location>
</feature>
<dbReference type="VEuPathDB" id="FungiDB:SMAC_02993"/>
<dbReference type="EMBL" id="NMPR01000020">
    <property type="protein sequence ID" value="KAA8634590.1"/>
    <property type="molecule type" value="Genomic_DNA"/>
</dbReference>
<feature type="compositionally biased region" description="Low complexity" evidence="1">
    <location>
        <begin position="231"/>
        <end position="248"/>
    </location>
</feature>
<feature type="region of interest" description="Disordered" evidence="1">
    <location>
        <begin position="1"/>
        <end position="263"/>
    </location>
</feature>
<feature type="compositionally biased region" description="Polar residues" evidence="1">
    <location>
        <begin position="318"/>
        <end position="334"/>
    </location>
</feature>
<feature type="compositionally biased region" description="Basic and acidic residues" evidence="1">
    <location>
        <begin position="211"/>
        <end position="228"/>
    </location>
</feature>
<dbReference type="Proteomes" id="UP000433876">
    <property type="component" value="Unassembled WGS sequence"/>
</dbReference>
<reference evidence="2 3" key="1">
    <citation type="submission" date="2017-07" db="EMBL/GenBank/DDBJ databases">
        <title>Genome sequence of the Sordaria macrospora wild type strain R19027.</title>
        <authorList>
            <person name="Nowrousian M."/>
            <person name="Teichert I."/>
            <person name="Kueck U."/>
        </authorList>
    </citation>
    <scope>NUCLEOTIDE SEQUENCE [LARGE SCALE GENOMIC DNA]</scope>
    <source>
        <strain evidence="2 3">R19027</strain>
        <tissue evidence="2">Mycelium</tissue>
    </source>
</reference>
<feature type="compositionally biased region" description="Low complexity" evidence="1">
    <location>
        <begin position="159"/>
        <end position="169"/>
    </location>
</feature>
<protein>
    <submittedName>
        <fullName evidence="2">Uncharacterized protein</fullName>
    </submittedName>
</protein>
<name>A0A8S9A064_SORMA</name>
<feature type="compositionally biased region" description="Low complexity" evidence="1">
    <location>
        <begin position="124"/>
        <end position="139"/>
    </location>
</feature>
<feature type="region of interest" description="Disordered" evidence="1">
    <location>
        <begin position="293"/>
        <end position="334"/>
    </location>
</feature>
<dbReference type="AlphaFoldDB" id="A0A8S9A064"/>
<feature type="compositionally biased region" description="Low complexity" evidence="1">
    <location>
        <begin position="605"/>
        <end position="623"/>
    </location>
</feature>
<feature type="compositionally biased region" description="Polar residues" evidence="1">
    <location>
        <begin position="349"/>
        <end position="366"/>
    </location>
</feature>
<feature type="compositionally biased region" description="Polar residues" evidence="1">
    <location>
        <begin position="170"/>
        <end position="179"/>
    </location>
</feature>
<proteinExistence type="predicted"/>